<evidence type="ECO:0000256" key="1">
    <source>
        <dbReference type="ARBA" id="ARBA00009913"/>
    </source>
</evidence>
<dbReference type="Pfam" id="PF00239">
    <property type="entry name" value="Resolvase"/>
    <property type="match status" value="1"/>
</dbReference>
<gene>
    <name evidence="7" type="ORF">O4H49_20315</name>
</gene>
<organism evidence="7 8">
    <name type="scientific">Kiloniella laminariae</name>
    <dbReference type="NCBI Taxonomy" id="454162"/>
    <lineage>
        <taxon>Bacteria</taxon>
        <taxon>Pseudomonadati</taxon>
        <taxon>Pseudomonadota</taxon>
        <taxon>Alphaproteobacteria</taxon>
        <taxon>Rhodospirillales</taxon>
        <taxon>Kiloniellaceae</taxon>
        <taxon>Kiloniella</taxon>
    </lineage>
</organism>
<dbReference type="SUPFAM" id="SSF53041">
    <property type="entry name" value="Resolvase-like"/>
    <property type="match status" value="1"/>
</dbReference>
<evidence type="ECO:0000256" key="3">
    <source>
        <dbReference type="ARBA" id="ARBA00023125"/>
    </source>
</evidence>
<evidence type="ECO:0000256" key="2">
    <source>
        <dbReference type="ARBA" id="ARBA00022908"/>
    </source>
</evidence>
<dbReference type="Proteomes" id="UP001069802">
    <property type="component" value="Unassembled WGS sequence"/>
</dbReference>
<evidence type="ECO:0000313" key="7">
    <source>
        <dbReference type="EMBL" id="MCZ4283140.1"/>
    </source>
</evidence>
<keyword evidence="3" id="KW-0238">DNA-binding</keyword>
<reference evidence="7" key="1">
    <citation type="submission" date="2022-12" db="EMBL/GenBank/DDBJ databases">
        <title>Bacterial isolates from different developmental stages of Nematostella vectensis.</title>
        <authorList>
            <person name="Fraune S."/>
        </authorList>
    </citation>
    <scope>NUCLEOTIDE SEQUENCE</scope>
    <source>
        <strain evidence="7">G21630-S1</strain>
    </source>
</reference>
<dbReference type="InterPro" id="IPR006118">
    <property type="entry name" value="Recombinase_CS"/>
</dbReference>
<dbReference type="SMART" id="SM00857">
    <property type="entry name" value="Resolvase"/>
    <property type="match status" value="1"/>
</dbReference>
<dbReference type="CDD" id="cd03768">
    <property type="entry name" value="SR_ResInv"/>
    <property type="match status" value="1"/>
</dbReference>
<keyword evidence="4" id="KW-0233">DNA recombination</keyword>
<dbReference type="InterPro" id="IPR050639">
    <property type="entry name" value="SSR_resolvase"/>
</dbReference>
<dbReference type="PROSITE" id="PS51736">
    <property type="entry name" value="RECOMBINASES_3"/>
    <property type="match status" value="1"/>
</dbReference>
<evidence type="ECO:0000259" key="6">
    <source>
        <dbReference type="PROSITE" id="PS51736"/>
    </source>
</evidence>
<feature type="active site" description="O-(5'-phospho-DNA)-serine intermediate" evidence="5">
    <location>
        <position position="9"/>
    </location>
</feature>
<accession>A0ABT4LQH6</accession>
<dbReference type="EMBL" id="JAPWGY010000020">
    <property type="protein sequence ID" value="MCZ4283140.1"/>
    <property type="molecule type" value="Genomic_DNA"/>
</dbReference>
<dbReference type="PROSITE" id="PS00398">
    <property type="entry name" value="RECOMBINASES_2"/>
    <property type="match status" value="1"/>
</dbReference>
<dbReference type="PANTHER" id="PTHR30461">
    <property type="entry name" value="DNA-INVERTASE FROM LAMBDOID PROPHAGE"/>
    <property type="match status" value="1"/>
</dbReference>
<protein>
    <submittedName>
        <fullName evidence="7">Recombinase family protein</fullName>
    </submittedName>
</protein>
<evidence type="ECO:0000313" key="8">
    <source>
        <dbReference type="Proteomes" id="UP001069802"/>
    </source>
</evidence>
<dbReference type="InterPro" id="IPR036162">
    <property type="entry name" value="Resolvase-like_N_sf"/>
</dbReference>
<comment type="caution">
    <text evidence="7">The sequence shown here is derived from an EMBL/GenBank/DDBJ whole genome shotgun (WGS) entry which is preliminary data.</text>
</comment>
<dbReference type="PROSITE" id="PS00397">
    <property type="entry name" value="RECOMBINASES_1"/>
    <property type="match status" value="1"/>
</dbReference>
<dbReference type="InterPro" id="IPR006119">
    <property type="entry name" value="Resolv_N"/>
</dbReference>
<dbReference type="RefSeq" id="WP_269425260.1">
    <property type="nucleotide sequence ID" value="NZ_JAPWGY010000020.1"/>
</dbReference>
<keyword evidence="2" id="KW-0229">DNA integration</keyword>
<evidence type="ECO:0000256" key="5">
    <source>
        <dbReference type="PROSITE-ProRule" id="PRU10137"/>
    </source>
</evidence>
<name>A0ABT4LQH6_9PROT</name>
<keyword evidence="8" id="KW-1185">Reference proteome</keyword>
<sequence length="192" mass="20773">MKIGYARVSTPEQNLSSQIKILKEAGCEKIFTDQLSAVRVVRPGLDQALNISRPGDVLVVSKLDRLGRRTVDLLDFVKVLEDKGVSLESISDGIDPSSAMGRAMFTIASVFAELERDLILERTHAGISAAKANGVKFGPPEKLSDEQVKAASRLLKTADDNGEFPSMSSIAQVFNVDKSTLSRRLKKLDAGA</sequence>
<proteinExistence type="inferred from homology"/>
<feature type="domain" description="Resolvase/invertase-type recombinase catalytic" evidence="6">
    <location>
        <begin position="1"/>
        <end position="134"/>
    </location>
</feature>
<comment type="similarity">
    <text evidence="1">Belongs to the site-specific recombinase resolvase family.</text>
</comment>
<dbReference type="PANTHER" id="PTHR30461:SF26">
    <property type="entry name" value="RESOLVASE HOMOLOG YNEB"/>
    <property type="match status" value="1"/>
</dbReference>
<dbReference type="Gene3D" id="3.40.50.1390">
    <property type="entry name" value="Resolvase, N-terminal catalytic domain"/>
    <property type="match status" value="1"/>
</dbReference>
<evidence type="ECO:0000256" key="4">
    <source>
        <dbReference type="ARBA" id="ARBA00023172"/>
    </source>
</evidence>